<evidence type="ECO:0000313" key="2">
    <source>
        <dbReference type="Proteomes" id="UP001283361"/>
    </source>
</evidence>
<dbReference type="AlphaFoldDB" id="A0AAE0Z0A8"/>
<name>A0AAE0Z0A8_9GAST</name>
<keyword evidence="2" id="KW-1185">Reference proteome</keyword>
<protein>
    <submittedName>
        <fullName evidence="1">Uncharacterized protein</fullName>
    </submittedName>
</protein>
<organism evidence="1 2">
    <name type="scientific">Elysia crispata</name>
    <name type="common">lettuce slug</name>
    <dbReference type="NCBI Taxonomy" id="231223"/>
    <lineage>
        <taxon>Eukaryota</taxon>
        <taxon>Metazoa</taxon>
        <taxon>Spiralia</taxon>
        <taxon>Lophotrochozoa</taxon>
        <taxon>Mollusca</taxon>
        <taxon>Gastropoda</taxon>
        <taxon>Heterobranchia</taxon>
        <taxon>Euthyneura</taxon>
        <taxon>Panpulmonata</taxon>
        <taxon>Sacoglossa</taxon>
        <taxon>Placobranchoidea</taxon>
        <taxon>Plakobranchidae</taxon>
        <taxon>Elysia</taxon>
    </lineage>
</organism>
<accession>A0AAE0Z0A8</accession>
<proteinExistence type="predicted"/>
<gene>
    <name evidence="1" type="ORF">RRG08_022851</name>
</gene>
<evidence type="ECO:0000313" key="1">
    <source>
        <dbReference type="EMBL" id="KAK3760568.1"/>
    </source>
</evidence>
<reference evidence="1" key="1">
    <citation type="journal article" date="2023" name="G3 (Bethesda)">
        <title>A reference genome for the long-term kleptoplast-retaining sea slug Elysia crispata morphotype clarki.</title>
        <authorList>
            <person name="Eastman K.E."/>
            <person name="Pendleton A.L."/>
            <person name="Shaikh M.A."/>
            <person name="Suttiyut T."/>
            <person name="Ogas R."/>
            <person name="Tomko P."/>
            <person name="Gavelis G."/>
            <person name="Widhalm J.R."/>
            <person name="Wisecaver J.H."/>
        </authorList>
    </citation>
    <scope>NUCLEOTIDE SEQUENCE</scope>
    <source>
        <strain evidence="1">ECLA1</strain>
    </source>
</reference>
<dbReference type="Proteomes" id="UP001283361">
    <property type="component" value="Unassembled WGS sequence"/>
</dbReference>
<comment type="caution">
    <text evidence="1">The sequence shown here is derived from an EMBL/GenBank/DDBJ whole genome shotgun (WGS) entry which is preliminary data.</text>
</comment>
<dbReference type="EMBL" id="JAWDGP010004972">
    <property type="protein sequence ID" value="KAK3760568.1"/>
    <property type="molecule type" value="Genomic_DNA"/>
</dbReference>
<sequence>MGSSIANSLRISDPNILHSCFGVFGSDVTLGEDETRASQDEPQQTNNRLEWDGHTVSHHSSRHSLKCGPLRMRIVLLNSVRYRCRAV</sequence>